<organism evidence="1 2">
    <name type="scientific">Bifidobacterium adolescentis</name>
    <dbReference type="NCBI Taxonomy" id="1680"/>
    <lineage>
        <taxon>Bacteria</taxon>
        <taxon>Bacillati</taxon>
        <taxon>Actinomycetota</taxon>
        <taxon>Actinomycetes</taxon>
        <taxon>Bifidobacteriales</taxon>
        <taxon>Bifidobacteriaceae</taxon>
        <taxon>Bifidobacterium</taxon>
    </lineage>
</organism>
<gene>
    <name evidence="1" type="ORF">B0487_1203</name>
</gene>
<proteinExistence type="predicted"/>
<name>A0A1X2Z1K2_BIFAD</name>
<reference evidence="1 2" key="1">
    <citation type="journal article" date="2016" name="Sci. Rep.">
        <title>Evaluation of genetic diversity among strains of the human gut commensal Bifidobacterium adolescentis.</title>
        <authorList>
            <person name="Duranti S."/>
            <person name="Milani C."/>
            <person name="Lugli G.A."/>
            <person name="Mancabelli L."/>
            <person name="Turroni F."/>
            <person name="Ferrario C."/>
            <person name="Mangifesta M."/>
            <person name="Viappiani A."/>
            <person name="Sanchez B."/>
            <person name="Margolles A."/>
            <person name="van Sinderen D."/>
            <person name="Ventura M."/>
        </authorList>
    </citation>
    <scope>NUCLEOTIDE SEQUENCE [LARGE SCALE GENOMIC DNA]</scope>
    <source>
        <strain evidence="1 2">487B</strain>
    </source>
</reference>
<evidence type="ECO:0000313" key="2">
    <source>
        <dbReference type="Proteomes" id="UP000193377"/>
    </source>
</evidence>
<accession>A0A1X2Z1K2</accession>
<dbReference type="AlphaFoldDB" id="A0A1X2Z1K2"/>
<protein>
    <submittedName>
        <fullName evidence="1">Efflux transporter</fullName>
    </submittedName>
</protein>
<dbReference type="Proteomes" id="UP000193377">
    <property type="component" value="Unassembled WGS sequence"/>
</dbReference>
<dbReference type="EMBL" id="LNKD01000001">
    <property type="protein sequence ID" value="OSG88283.1"/>
    <property type="molecule type" value="Genomic_DNA"/>
</dbReference>
<comment type="caution">
    <text evidence="1">The sequence shown here is derived from an EMBL/GenBank/DDBJ whole genome shotgun (WGS) entry which is preliminary data.</text>
</comment>
<evidence type="ECO:0000313" key="1">
    <source>
        <dbReference type="EMBL" id="OSG88283.1"/>
    </source>
</evidence>
<dbReference type="RefSeq" id="WP_134817048.1">
    <property type="nucleotide sequence ID" value="NZ_CP097281.1"/>
</dbReference>
<sequence length="115" mass="13155">MRKTTMAQVVEFAGQLNVTLQNISEDESTHGLAEAYNRLAQVMDELCIPMREEEVLEPISHEEACETAERLYRQLIEQAKDHTTIRLAQAMNRAWAELTVVEGLDRLARPQSKDE</sequence>